<evidence type="ECO:0000313" key="6">
    <source>
        <dbReference type="EMBL" id="WXB20023.1"/>
    </source>
</evidence>
<evidence type="ECO:0000256" key="4">
    <source>
        <dbReference type="ARBA" id="ARBA00025212"/>
    </source>
</evidence>
<evidence type="ECO:0000313" key="7">
    <source>
        <dbReference type="Proteomes" id="UP001370348"/>
    </source>
</evidence>
<evidence type="ECO:0000256" key="5">
    <source>
        <dbReference type="HAMAP-Rule" id="MF_00299"/>
    </source>
</evidence>
<gene>
    <name evidence="5" type="primary">kptA</name>
    <name evidence="6" type="ORF">LZC94_22710</name>
</gene>
<proteinExistence type="inferred from homology"/>
<dbReference type="Proteomes" id="UP001370348">
    <property type="component" value="Chromosome"/>
</dbReference>
<dbReference type="PANTHER" id="PTHR12684:SF2">
    <property type="entry name" value="TRNA 2'-PHOSPHOTRANSFERASE 1"/>
    <property type="match status" value="1"/>
</dbReference>
<dbReference type="InterPro" id="IPR042081">
    <property type="entry name" value="RNA_2'-PTrans_C"/>
</dbReference>
<dbReference type="PANTHER" id="PTHR12684">
    <property type="entry name" value="PUTATIVE PHOSPHOTRANSFERASE"/>
    <property type="match status" value="1"/>
</dbReference>
<dbReference type="Pfam" id="PF01885">
    <property type="entry name" value="PTS_2-RNA"/>
    <property type="match status" value="1"/>
</dbReference>
<dbReference type="HAMAP" id="MF_00299">
    <property type="entry name" value="KptA"/>
    <property type="match status" value="1"/>
</dbReference>
<comment type="function">
    <text evidence="4 5">Removes the 2'-phosphate from RNA via an intermediate in which the phosphate is ADP-ribosylated by NAD followed by a presumed transesterification to release the RNA and generate ADP-ribose 1''-2''-cyclic phosphate (APPR&gt;P). May function as an ADP-ribosylase.</text>
</comment>
<evidence type="ECO:0000256" key="3">
    <source>
        <dbReference type="ARBA" id="ARBA00023027"/>
    </source>
</evidence>
<dbReference type="InterPro" id="IPR002745">
    <property type="entry name" value="Ptrans_KptA/Tpt1"/>
</dbReference>
<name>A0ABZ2MC28_9BACT</name>
<keyword evidence="7" id="KW-1185">Reference proteome</keyword>
<protein>
    <recommendedName>
        <fullName evidence="5">Probable RNA 2'-phosphotransferase</fullName>
        <ecNumber evidence="5">2.7.1.-</ecNumber>
    </recommendedName>
</protein>
<dbReference type="RefSeq" id="WP_394829623.1">
    <property type="nucleotide sequence ID" value="NZ_CP089984.1"/>
</dbReference>
<comment type="similarity">
    <text evidence="1 5">Belongs to the KptA/TPT1 family.</text>
</comment>
<keyword evidence="3 5" id="KW-0520">NAD</keyword>
<dbReference type="EC" id="2.7.1.-" evidence="5"/>
<dbReference type="GO" id="GO:0016740">
    <property type="term" value="F:transferase activity"/>
    <property type="evidence" value="ECO:0007669"/>
    <property type="project" value="UniProtKB-KW"/>
</dbReference>
<dbReference type="Gene3D" id="3.20.170.30">
    <property type="match status" value="1"/>
</dbReference>
<dbReference type="EMBL" id="CP089984">
    <property type="protein sequence ID" value="WXB20023.1"/>
    <property type="molecule type" value="Genomic_DNA"/>
</dbReference>
<dbReference type="InterPro" id="IPR022928">
    <property type="entry name" value="RNA_2'-PTrans_KptA"/>
</dbReference>
<dbReference type="NCBIfam" id="NF002014">
    <property type="entry name" value="PRK00819.1-4"/>
    <property type="match status" value="1"/>
</dbReference>
<keyword evidence="2 5" id="KW-0808">Transferase</keyword>
<reference evidence="6 7" key="1">
    <citation type="submission" date="2021-12" db="EMBL/GenBank/DDBJ databases">
        <title>Discovery of the Pendulisporaceae a myxobacterial family with distinct sporulation behavior and unique specialized metabolism.</title>
        <authorList>
            <person name="Garcia R."/>
            <person name="Popoff A."/>
            <person name="Bader C.D."/>
            <person name="Loehr J."/>
            <person name="Walesch S."/>
            <person name="Walt C."/>
            <person name="Boldt J."/>
            <person name="Bunk B."/>
            <person name="Haeckl F.J.F.P.J."/>
            <person name="Gunesch A.P."/>
            <person name="Birkelbach J."/>
            <person name="Nuebel U."/>
            <person name="Pietschmann T."/>
            <person name="Bach T."/>
            <person name="Mueller R."/>
        </authorList>
    </citation>
    <scope>NUCLEOTIDE SEQUENCE [LARGE SCALE GENOMIC DNA]</scope>
    <source>
        <strain evidence="6 7">MSr11954</strain>
    </source>
</reference>
<dbReference type="InterPro" id="IPR042080">
    <property type="entry name" value="RNA_2'-PTrans_N"/>
</dbReference>
<sequence>MDRARATRISKLLAFALRHDPGALGLDLDGAGWTDVAKLLGAIAARGEPLSHAELTEIVRASDKQRFAISEDGTRIRANQGHSVAVDLGLAPREPPVLLYHGTVARFLASIRQNGLLRGSRTHVHLSVDTQTAEIVAHRRSGPAVILTVHAGEMHAAGRRFWRSENGVWLTDHVPPAYLRVPG</sequence>
<organism evidence="6 7">
    <name type="scientific">Pendulispora albinea</name>
    <dbReference type="NCBI Taxonomy" id="2741071"/>
    <lineage>
        <taxon>Bacteria</taxon>
        <taxon>Pseudomonadati</taxon>
        <taxon>Myxococcota</taxon>
        <taxon>Myxococcia</taxon>
        <taxon>Myxococcales</taxon>
        <taxon>Sorangiineae</taxon>
        <taxon>Pendulisporaceae</taxon>
        <taxon>Pendulispora</taxon>
    </lineage>
</organism>
<evidence type="ECO:0000256" key="1">
    <source>
        <dbReference type="ARBA" id="ARBA00009836"/>
    </source>
</evidence>
<dbReference type="SUPFAM" id="SSF56399">
    <property type="entry name" value="ADP-ribosylation"/>
    <property type="match status" value="1"/>
</dbReference>
<accession>A0ABZ2MC28</accession>
<evidence type="ECO:0000256" key="2">
    <source>
        <dbReference type="ARBA" id="ARBA00022679"/>
    </source>
</evidence>
<dbReference type="Gene3D" id="1.10.10.970">
    <property type="entry name" value="RNA 2'-phosphotransferase, Tpt1/KptA family, N-terminal domain"/>
    <property type="match status" value="1"/>
</dbReference>